<dbReference type="GO" id="GO:0007186">
    <property type="term" value="P:G protein-coupled receptor signaling pathway"/>
    <property type="evidence" value="ECO:0007669"/>
    <property type="project" value="InterPro"/>
</dbReference>
<dbReference type="InterPro" id="IPR036388">
    <property type="entry name" value="WH-like_DNA-bd_sf"/>
</dbReference>
<dbReference type="PROSITE" id="PS50186">
    <property type="entry name" value="DEP"/>
    <property type="match status" value="1"/>
</dbReference>
<feature type="domain" description="DEP" evidence="4">
    <location>
        <begin position="74"/>
        <end position="150"/>
    </location>
</feature>
<dbReference type="Proteomes" id="UP000494165">
    <property type="component" value="Unassembled WGS sequence"/>
</dbReference>
<dbReference type="CDD" id="cd00068">
    <property type="entry name" value="GGL"/>
    <property type="match status" value="1"/>
</dbReference>
<dbReference type="CDD" id="cd04450">
    <property type="entry name" value="DEP_RGS7-like"/>
    <property type="match status" value="1"/>
</dbReference>
<dbReference type="InterPro" id="IPR016137">
    <property type="entry name" value="RGS"/>
</dbReference>
<dbReference type="CDD" id="cd08705">
    <property type="entry name" value="RGS_R7-like"/>
    <property type="match status" value="1"/>
</dbReference>
<gene>
    <name evidence="5" type="ORF">CLODIP_2_CD13849</name>
</gene>
<dbReference type="GO" id="GO:0005096">
    <property type="term" value="F:GTPase activator activity"/>
    <property type="evidence" value="ECO:0007669"/>
    <property type="project" value="TreeGrafter"/>
</dbReference>
<reference evidence="5 6" key="1">
    <citation type="submission" date="2020-04" db="EMBL/GenBank/DDBJ databases">
        <authorList>
            <person name="Alioto T."/>
            <person name="Alioto T."/>
            <person name="Gomez Garrido J."/>
        </authorList>
    </citation>
    <scope>NUCLEOTIDE SEQUENCE [LARGE SCALE GENOMIC DNA]</scope>
</reference>
<dbReference type="GO" id="GO:0005886">
    <property type="term" value="C:plasma membrane"/>
    <property type="evidence" value="ECO:0007669"/>
    <property type="project" value="TreeGrafter"/>
</dbReference>
<dbReference type="PANTHER" id="PTHR45746">
    <property type="entry name" value="LP21163P"/>
    <property type="match status" value="1"/>
</dbReference>
<dbReference type="Pfam" id="PF00631">
    <property type="entry name" value="G-gamma"/>
    <property type="match status" value="1"/>
</dbReference>
<proteinExistence type="predicted"/>
<evidence type="ECO:0000259" key="4">
    <source>
        <dbReference type="PROSITE" id="PS50186"/>
    </source>
</evidence>
<comment type="caution">
    <text evidence="5">The sequence shown here is derived from an EMBL/GenBank/DDBJ whole genome shotgun (WGS) entry which is preliminary data.</text>
</comment>
<name>A0A8S1CWL7_9INSE</name>
<feature type="compositionally biased region" description="Low complexity" evidence="2">
    <location>
        <begin position="495"/>
        <end position="521"/>
    </location>
</feature>
<dbReference type="Pfam" id="PF00615">
    <property type="entry name" value="RGS"/>
    <property type="match status" value="1"/>
</dbReference>
<dbReference type="InterPro" id="IPR036305">
    <property type="entry name" value="RGS_sf"/>
</dbReference>
<dbReference type="SMART" id="SM00224">
    <property type="entry name" value="GGL"/>
    <property type="match status" value="1"/>
</dbReference>
<dbReference type="InterPro" id="IPR000591">
    <property type="entry name" value="DEP_dom"/>
</dbReference>
<dbReference type="SUPFAM" id="SSF48670">
    <property type="entry name" value="Transducin (heterotrimeric G protein), gamma chain"/>
    <property type="match status" value="1"/>
</dbReference>
<dbReference type="InterPro" id="IPR036390">
    <property type="entry name" value="WH_DNA-bd_sf"/>
</dbReference>
<feature type="region of interest" description="Disordered" evidence="2">
    <location>
        <begin position="746"/>
        <end position="828"/>
    </location>
</feature>
<keyword evidence="6" id="KW-1185">Reference proteome</keyword>
<dbReference type="EMBL" id="CADEPI010000119">
    <property type="protein sequence ID" value="CAB3375810.1"/>
    <property type="molecule type" value="Genomic_DNA"/>
</dbReference>
<dbReference type="GO" id="GO:0035556">
    <property type="term" value="P:intracellular signal transduction"/>
    <property type="evidence" value="ECO:0007669"/>
    <property type="project" value="InterPro"/>
</dbReference>
<dbReference type="OrthoDB" id="196547at2759"/>
<feature type="region of interest" description="Disordered" evidence="2">
    <location>
        <begin position="549"/>
        <end position="568"/>
    </location>
</feature>
<keyword evidence="1" id="KW-0734">Signal transduction inhibitor</keyword>
<dbReference type="PROSITE" id="PS50132">
    <property type="entry name" value="RGS"/>
    <property type="match status" value="1"/>
</dbReference>
<dbReference type="Gene3D" id="1.10.1240.60">
    <property type="match status" value="1"/>
</dbReference>
<dbReference type="SUPFAM" id="SSF46785">
    <property type="entry name" value="Winged helix' DNA-binding domain"/>
    <property type="match status" value="1"/>
</dbReference>
<dbReference type="SMART" id="SM00049">
    <property type="entry name" value="DEP"/>
    <property type="match status" value="1"/>
</dbReference>
<dbReference type="Gene3D" id="1.10.10.10">
    <property type="entry name" value="Winged helix-like DNA-binding domain superfamily/Winged helix DNA-binding domain"/>
    <property type="match status" value="1"/>
</dbReference>
<dbReference type="InterPro" id="IPR047017">
    <property type="entry name" value="RGS6/7/9/11_DHEX_sf"/>
</dbReference>
<feature type="domain" description="RGS" evidence="3">
    <location>
        <begin position="355"/>
        <end position="471"/>
    </location>
</feature>
<dbReference type="InterPro" id="IPR034483">
    <property type="entry name" value="RGS_Egl-10"/>
</dbReference>
<feature type="region of interest" description="Disordered" evidence="2">
    <location>
        <begin position="484"/>
        <end position="530"/>
    </location>
</feature>
<dbReference type="GO" id="GO:0005737">
    <property type="term" value="C:cytoplasm"/>
    <property type="evidence" value="ECO:0007669"/>
    <property type="project" value="TreeGrafter"/>
</dbReference>
<evidence type="ECO:0000313" key="5">
    <source>
        <dbReference type="EMBL" id="CAB3375810.1"/>
    </source>
</evidence>
<dbReference type="FunFam" id="1.10.167.10:FF:000001">
    <property type="entry name" value="Putative regulator of g-protein signaling 12"/>
    <property type="match status" value="1"/>
</dbReference>
<dbReference type="InterPro" id="IPR047016">
    <property type="entry name" value="RGS6/7/9/11"/>
</dbReference>
<feature type="compositionally biased region" description="Low complexity" evidence="2">
    <location>
        <begin position="774"/>
        <end position="785"/>
    </location>
</feature>
<dbReference type="GO" id="GO:0043005">
    <property type="term" value="C:neuron projection"/>
    <property type="evidence" value="ECO:0007669"/>
    <property type="project" value="TreeGrafter"/>
</dbReference>
<feature type="region of interest" description="Disordered" evidence="2">
    <location>
        <begin position="639"/>
        <end position="662"/>
    </location>
</feature>
<dbReference type="Gene3D" id="4.10.260.10">
    <property type="entry name" value="Transducin (heterotrimeric G protein), gamma chain"/>
    <property type="match status" value="1"/>
</dbReference>
<evidence type="ECO:0000256" key="2">
    <source>
        <dbReference type="SAM" id="MobiDB-lite"/>
    </source>
</evidence>
<sequence length="828" mass="90696">MFIGVTSRPRVVLLILQMDGRSPSGVLIGLMTRNTAAPTRCVQRRRAPQNGSQVKAFGAVVCMMEGLVREMQDPESGVPVRSQKLFLTSIPAAFMGYDLIEWLMERLSIEDSSEAVHLANLLCQSGYFFPVTDNKTLTVKDDSSLYRFQTPYYWPSSAAHGHSPDNLEYAIYLAKRSLRNKQRHGLEDYELEALNNLKKTLQNKWDFVIMQAEEQVRLAKDRKKGDKIVTDSQERAYWRVYRPPPGCLTLEILPLPLAACRLERQQKVAARGKTVADAKKEVQFLQSSSDRTRVKTSVALDSLVQCANTYLEYDPFLTPVQPSNPWHSDDPTFWQINSILVEVPTERRVRRWGLSMEELVSDPTGLQEFTNYLRKEYSHENIRFWTAVNDLRRSSQSQIQNKVKEIYAEFLAAGAPCEVNIDGKTMEKTQSELKTPSRFAFDYASDHVYTLLLKKDCYPRFIRSEHFKALLAAGVQPSHKKRFFNFGGPTKKKTSTSGASNGGANNVNAGTNTQQATTARGSSHDLARGPAATAAVAATAANAASAAAGGDVLTPPTRPHGLPGSLSHTNVTAEMRCETPYRGDLPALTPSISNVRLPSSAVELRSNSKEAADDSNVCPWDVKSATPSELAARDDVCPWDDVPTTSSSQHAPLPRTSSEETAAAATAIEAAVGKLSSSAPTSSAVLQPVPVPVKLVPVVITSQPTVSMVPEIRVHSVSSIDEETPEALKQQEAAKPVIVAVELKKGVQQEPSQAAEFEQGKEREEKTEPRGGKAAVEVASSSSSAPPHHHKTSKTADQRASTSAEPTSAKKAAIAGEKSNEVCPWEDE</sequence>
<accession>A0A8S1CWL7</accession>
<dbReference type="PANTHER" id="PTHR45746:SF5">
    <property type="entry name" value="REGULATOR OF G-PROTEIN SIGNALING 7"/>
    <property type="match status" value="1"/>
</dbReference>
<dbReference type="SMART" id="SM01224">
    <property type="entry name" value="G_gamma"/>
    <property type="match status" value="1"/>
</dbReference>
<dbReference type="SUPFAM" id="SSF48097">
    <property type="entry name" value="Regulator of G-protein signaling, RGS"/>
    <property type="match status" value="1"/>
</dbReference>
<dbReference type="Pfam" id="PF00610">
    <property type="entry name" value="DEP"/>
    <property type="match status" value="1"/>
</dbReference>
<dbReference type="InterPro" id="IPR036284">
    <property type="entry name" value="GGL_sf"/>
</dbReference>
<dbReference type="GO" id="GO:0009968">
    <property type="term" value="P:negative regulation of signal transduction"/>
    <property type="evidence" value="ECO:0007669"/>
    <property type="project" value="UniProtKB-KW"/>
</dbReference>
<dbReference type="Pfam" id="PF18148">
    <property type="entry name" value="RGS_DHEX"/>
    <property type="match status" value="1"/>
</dbReference>
<dbReference type="Gene3D" id="1.10.167.10">
    <property type="entry name" value="Regulator of G-protein Signalling 4, domain 2"/>
    <property type="match status" value="1"/>
</dbReference>
<dbReference type="PRINTS" id="PR01301">
    <property type="entry name" value="RGSPROTEIN"/>
</dbReference>
<evidence type="ECO:0000313" key="6">
    <source>
        <dbReference type="Proteomes" id="UP000494165"/>
    </source>
</evidence>
<protein>
    <recommendedName>
        <fullName evidence="7">Regulator of G-protein signaling 7</fullName>
    </recommendedName>
</protein>
<evidence type="ECO:0008006" key="7">
    <source>
        <dbReference type="Google" id="ProtNLM"/>
    </source>
</evidence>
<dbReference type="GO" id="GO:0008277">
    <property type="term" value="P:regulation of G protein-coupled receptor signaling pathway"/>
    <property type="evidence" value="ECO:0007669"/>
    <property type="project" value="InterPro"/>
</dbReference>
<dbReference type="InterPro" id="IPR015898">
    <property type="entry name" value="G-protein_gamma-like_dom"/>
</dbReference>
<organism evidence="5 6">
    <name type="scientific">Cloeon dipterum</name>
    <dbReference type="NCBI Taxonomy" id="197152"/>
    <lineage>
        <taxon>Eukaryota</taxon>
        <taxon>Metazoa</taxon>
        <taxon>Ecdysozoa</taxon>
        <taxon>Arthropoda</taxon>
        <taxon>Hexapoda</taxon>
        <taxon>Insecta</taxon>
        <taxon>Pterygota</taxon>
        <taxon>Palaeoptera</taxon>
        <taxon>Ephemeroptera</taxon>
        <taxon>Pisciforma</taxon>
        <taxon>Baetidae</taxon>
        <taxon>Cloeon</taxon>
    </lineage>
</organism>
<feature type="compositionally biased region" description="Basic and acidic residues" evidence="2">
    <location>
        <begin position="758"/>
        <end position="771"/>
    </location>
</feature>
<evidence type="ECO:0000259" key="3">
    <source>
        <dbReference type="PROSITE" id="PS50132"/>
    </source>
</evidence>
<evidence type="ECO:0000256" key="1">
    <source>
        <dbReference type="ARBA" id="ARBA00022700"/>
    </source>
</evidence>
<dbReference type="InterPro" id="IPR044926">
    <property type="entry name" value="RGS_subdomain_2"/>
</dbReference>
<dbReference type="InterPro" id="IPR040759">
    <property type="entry name" value="RGS_DHEX"/>
</dbReference>
<dbReference type="SMART" id="SM00315">
    <property type="entry name" value="RGS"/>
    <property type="match status" value="1"/>
</dbReference>
<dbReference type="AlphaFoldDB" id="A0A8S1CWL7"/>